<evidence type="ECO:0000313" key="1">
    <source>
        <dbReference type="EMBL" id="KKK64090.1"/>
    </source>
</evidence>
<comment type="caution">
    <text evidence="1">The sequence shown here is derived from an EMBL/GenBank/DDBJ whole genome shotgun (WGS) entry which is preliminary data.</text>
</comment>
<protein>
    <recommendedName>
        <fullName evidence="2">CBS domain-containing protein</fullName>
    </recommendedName>
</protein>
<dbReference type="AlphaFoldDB" id="A0A0F8XSA9"/>
<evidence type="ECO:0008006" key="2">
    <source>
        <dbReference type="Google" id="ProtNLM"/>
    </source>
</evidence>
<reference evidence="1" key="1">
    <citation type="journal article" date="2015" name="Nature">
        <title>Complex archaea that bridge the gap between prokaryotes and eukaryotes.</title>
        <authorList>
            <person name="Spang A."/>
            <person name="Saw J.H."/>
            <person name="Jorgensen S.L."/>
            <person name="Zaremba-Niedzwiedzka K."/>
            <person name="Martijn J."/>
            <person name="Lind A.E."/>
            <person name="van Eijk R."/>
            <person name="Schleper C."/>
            <person name="Guy L."/>
            <person name="Ettema T.J."/>
        </authorList>
    </citation>
    <scope>NUCLEOTIDE SEQUENCE</scope>
</reference>
<gene>
    <name evidence="1" type="ORF">LCGC14_2987730</name>
</gene>
<proteinExistence type="predicted"/>
<dbReference type="EMBL" id="LAZR01061185">
    <property type="protein sequence ID" value="KKK64090.1"/>
    <property type="molecule type" value="Genomic_DNA"/>
</dbReference>
<accession>A0A0F8XSA9</accession>
<sequence>MRCFAEATEGHHAFFGRRWRAYWELLVNENYYIALCSHHHRYDVACPHKDDDRFFGLIKEEKLVGIVTARDIVDAYQRDYQISNPWLEQIGG</sequence>
<name>A0A0F8XSA9_9ZZZZ</name>
<organism evidence="1">
    <name type="scientific">marine sediment metagenome</name>
    <dbReference type="NCBI Taxonomy" id="412755"/>
    <lineage>
        <taxon>unclassified sequences</taxon>
        <taxon>metagenomes</taxon>
        <taxon>ecological metagenomes</taxon>
    </lineage>
</organism>